<dbReference type="Pfam" id="PF10945">
    <property type="entry name" value="CBP_BcsR"/>
    <property type="match status" value="1"/>
</dbReference>
<keyword evidence="2" id="KW-1185">Reference proteome</keyword>
<dbReference type="OrthoDB" id="6636615at2"/>
<organism evidence="1 2">
    <name type="scientific">Leminorella richardii</name>
    <dbReference type="NCBI Taxonomy" id="158841"/>
    <lineage>
        <taxon>Bacteria</taxon>
        <taxon>Pseudomonadati</taxon>
        <taxon>Pseudomonadota</taxon>
        <taxon>Gammaproteobacteria</taxon>
        <taxon>Enterobacterales</taxon>
        <taxon>Budviciaceae</taxon>
        <taxon>Leminorella</taxon>
    </lineage>
</organism>
<dbReference type="EMBL" id="LS483470">
    <property type="protein sequence ID" value="SQI34403.1"/>
    <property type="molecule type" value="Genomic_DNA"/>
</dbReference>
<evidence type="ECO:0000313" key="2">
    <source>
        <dbReference type="Proteomes" id="UP000249005"/>
    </source>
</evidence>
<evidence type="ECO:0000313" key="1">
    <source>
        <dbReference type="EMBL" id="SQI34403.1"/>
    </source>
</evidence>
<sequence>MSDEITDTGKGQQGWSFTRGALTSGGDSGDIAAVVEAYHLSSVDYRDFSSASARASALSHWPLLAELNNKKAAI</sequence>
<proteinExistence type="predicted"/>
<accession>A0A2X4U5D9</accession>
<dbReference type="InterPro" id="IPR024487">
    <property type="entry name" value="CBP_BcsR"/>
</dbReference>
<name>A0A2X4U5D9_9GAMM</name>
<dbReference type="RefSeq" id="WP_111738866.1">
    <property type="nucleotide sequence ID" value="NZ_LR698987.1"/>
</dbReference>
<dbReference type="KEGG" id="lri:NCTC12151_00164"/>
<dbReference type="Proteomes" id="UP000249005">
    <property type="component" value="Chromosome 1"/>
</dbReference>
<protein>
    <submittedName>
        <fullName evidence="1">Protein of uncharacterized function (DUF2629)</fullName>
    </submittedName>
</protein>
<gene>
    <name evidence="1" type="ORF">NCTC12151_00164</name>
</gene>
<reference evidence="1 2" key="1">
    <citation type="submission" date="2018-06" db="EMBL/GenBank/DDBJ databases">
        <authorList>
            <consortium name="Pathogen Informatics"/>
            <person name="Doyle S."/>
        </authorList>
    </citation>
    <scope>NUCLEOTIDE SEQUENCE [LARGE SCALE GENOMIC DNA]</scope>
    <source>
        <strain evidence="1 2">NCTC12151</strain>
    </source>
</reference>
<dbReference type="AlphaFoldDB" id="A0A2X4U5D9"/>